<dbReference type="Proteomes" id="UP001620234">
    <property type="component" value="Unassembled WGS sequence"/>
</dbReference>
<dbReference type="EMBL" id="JBJDPD010000022">
    <property type="protein sequence ID" value="MFK4001827.1"/>
    <property type="molecule type" value="Genomic_DNA"/>
</dbReference>
<protein>
    <submittedName>
        <fullName evidence="4">DUF4105 domain-containing protein</fullName>
    </submittedName>
</protein>
<evidence type="ECO:0000256" key="1">
    <source>
        <dbReference type="SAM" id="MobiDB-lite"/>
    </source>
</evidence>
<keyword evidence="2" id="KW-0472">Membrane</keyword>
<accession>A0ABW8LA91</accession>
<evidence type="ECO:0000259" key="3">
    <source>
        <dbReference type="Pfam" id="PF13387"/>
    </source>
</evidence>
<name>A0ABW8LA91_9GAMM</name>
<feature type="domain" description="Lnb N-terminal periplasmic" evidence="3">
    <location>
        <begin position="205"/>
        <end position="362"/>
    </location>
</feature>
<feature type="region of interest" description="Disordered" evidence="1">
    <location>
        <begin position="13"/>
        <end position="37"/>
    </location>
</feature>
<keyword evidence="2" id="KW-1133">Transmembrane helix</keyword>
<keyword evidence="2" id="KW-0812">Transmembrane</keyword>
<evidence type="ECO:0000313" key="4">
    <source>
        <dbReference type="EMBL" id="MFK4001827.1"/>
    </source>
</evidence>
<proteinExistence type="predicted"/>
<feature type="compositionally biased region" description="Polar residues" evidence="1">
    <location>
        <begin position="115"/>
        <end position="131"/>
    </location>
</feature>
<feature type="transmembrane region" description="Helical" evidence="2">
    <location>
        <begin position="139"/>
        <end position="158"/>
    </location>
</feature>
<reference evidence="4 5" key="1">
    <citation type="submission" date="2024-11" db="EMBL/GenBank/DDBJ databases">
        <title>The Natural Products Discovery Center: Release of the First 8490 Sequenced Strains for Exploring Actinobacteria Biosynthetic Diversity.</title>
        <authorList>
            <person name="Kalkreuter E."/>
            <person name="Kautsar S.A."/>
            <person name="Yang D."/>
            <person name="Bader C.D."/>
            <person name="Teijaro C.N."/>
            <person name="Fluegel L."/>
            <person name="Davis C.M."/>
            <person name="Simpson J.R."/>
            <person name="Lauterbach L."/>
            <person name="Steele A.D."/>
            <person name="Gui C."/>
            <person name="Meng S."/>
            <person name="Li G."/>
            <person name="Viehrig K."/>
            <person name="Ye F."/>
            <person name="Su P."/>
            <person name="Kiefer A.F."/>
            <person name="Nichols A."/>
            <person name="Cepeda A.J."/>
            <person name="Yan W."/>
            <person name="Fan B."/>
            <person name="Jiang Y."/>
            <person name="Adhikari A."/>
            <person name="Zheng C.-J."/>
            <person name="Schuster L."/>
            <person name="Cowan T.M."/>
            <person name="Smanski M.J."/>
            <person name="Chevrette M.G."/>
            <person name="De Carvalho L.P.S."/>
            <person name="Shen B."/>
        </authorList>
    </citation>
    <scope>NUCLEOTIDE SEQUENCE [LARGE SCALE GENOMIC DNA]</scope>
    <source>
        <strain evidence="4 5">NPDC077433</strain>
    </source>
</reference>
<organism evidence="4 5">
    <name type="scientific">Psychrobacter namhaensis</name>
    <dbReference type="NCBI Taxonomy" id="292734"/>
    <lineage>
        <taxon>Bacteria</taxon>
        <taxon>Pseudomonadati</taxon>
        <taxon>Pseudomonadota</taxon>
        <taxon>Gammaproteobacteria</taxon>
        <taxon>Moraxellales</taxon>
        <taxon>Moraxellaceae</taxon>
        <taxon>Psychrobacter</taxon>
    </lineage>
</organism>
<evidence type="ECO:0000256" key="2">
    <source>
        <dbReference type="SAM" id="Phobius"/>
    </source>
</evidence>
<evidence type="ECO:0000313" key="5">
    <source>
        <dbReference type="Proteomes" id="UP001620234"/>
    </source>
</evidence>
<feature type="region of interest" description="Disordered" evidence="1">
    <location>
        <begin position="115"/>
        <end position="134"/>
    </location>
</feature>
<keyword evidence="5" id="KW-1185">Reference proteome</keyword>
<dbReference type="Pfam" id="PF13387">
    <property type="entry name" value="Lnb_N"/>
    <property type="match status" value="1"/>
</dbReference>
<dbReference type="RefSeq" id="WP_404672349.1">
    <property type="nucleotide sequence ID" value="NZ_JBJDPD010000022.1"/>
</dbReference>
<sequence length="451" mass="52315">MSLRSFFSRLLSSHSNSHRSDNGLSSHDVERQETYGSHPRQQRQWRRYVVQFFIALVLLLSAIWLVMALWYHFGLSSPITWLAVITIVGLLSAMFAVHYLPQLFEKKPFKHKTVNDTVSQASPANPSNSRTSNKKSTRFRWLTGLYAAVWVAGLGWFFSIEPKQERDWMAEVDRQVSYERDATNPDLITLTHVRNFDWHTDKDATERWETRTVDLSKLSGVDVTNSYWMGPLIAHTLVSFRFENDRPLAFSFEIRKEEHESFSALAGFFRRYELSLIAAEERDIIYTRSNARGEQVYLFPISHLQQHEVRALFDSYLTAADELNAKPAWYNTLLSNCTNIIFYMARIVSGERLPWDYRIWVSGWLPNYLYDVGMLDANPNKDGQRWSMDTWYERTHINPKVRGFNHQLSTESGTHSRDFSQQIRRDIPIPPLADSQALAEAEAKSAAQAAN</sequence>
<feature type="transmembrane region" description="Helical" evidence="2">
    <location>
        <begin position="48"/>
        <end position="73"/>
    </location>
</feature>
<feature type="transmembrane region" description="Helical" evidence="2">
    <location>
        <begin position="79"/>
        <end position="100"/>
    </location>
</feature>
<dbReference type="InterPro" id="IPR025178">
    <property type="entry name" value="Lnb_N"/>
</dbReference>
<comment type="caution">
    <text evidence="4">The sequence shown here is derived from an EMBL/GenBank/DDBJ whole genome shotgun (WGS) entry which is preliminary data.</text>
</comment>
<gene>
    <name evidence="4" type="ORF">ACI2I3_10815</name>
</gene>